<reference evidence="1 2" key="1">
    <citation type="submission" date="2019-02" db="EMBL/GenBank/DDBJ databases">
        <authorList>
            <person name="Li Y."/>
        </authorList>
    </citation>
    <scope>NUCLEOTIDE SEQUENCE [LARGE SCALE GENOMIC DNA]</scope>
    <source>
        <strain evidence="1 2">30C10-4-7</strain>
    </source>
</reference>
<dbReference type="InterPro" id="IPR025350">
    <property type="entry name" value="DUF4254"/>
</dbReference>
<keyword evidence="2" id="KW-1185">Reference proteome</keyword>
<organism evidence="1 2">
    <name type="scientific">Sphingobacterium corticibacterium</name>
    <dbReference type="NCBI Taxonomy" id="2484746"/>
    <lineage>
        <taxon>Bacteria</taxon>
        <taxon>Pseudomonadati</taxon>
        <taxon>Bacteroidota</taxon>
        <taxon>Sphingobacteriia</taxon>
        <taxon>Sphingobacteriales</taxon>
        <taxon>Sphingobacteriaceae</taxon>
        <taxon>Sphingobacterium</taxon>
    </lineage>
</organism>
<evidence type="ECO:0000313" key="1">
    <source>
        <dbReference type="EMBL" id="RZF59553.1"/>
    </source>
</evidence>
<accession>A0A4Q6XIM8</accession>
<protein>
    <submittedName>
        <fullName evidence="1">DUF4254 domain-containing protein</fullName>
    </submittedName>
</protein>
<dbReference type="RefSeq" id="WP_130141473.1">
    <property type="nucleotide sequence ID" value="NZ_SGIT01000002.1"/>
</dbReference>
<dbReference type="AlphaFoldDB" id="A0A4Q6XIM8"/>
<dbReference type="Proteomes" id="UP000292855">
    <property type="component" value="Unassembled WGS sequence"/>
</dbReference>
<dbReference type="OrthoDB" id="9805817at2"/>
<dbReference type="EMBL" id="SGIT01000002">
    <property type="protein sequence ID" value="RZF59553.1"/>
    <property type="molecule type" value="Genomic_DNA"/>
</dbReference>
<sequence length="201" mass="23827">MISAIANTIFQLVIEDYHRYDEIDHPMENPYDRQSLEHLLYRKCWIDTAQWHMEDVVRNPDITPEEGLNWKRRIDKQNQIRTDTVEYIDSFYLQQYSDVQVKEDARINTESPAWAIDRLSILALKIYHMEVETSRIDVDQAHIASCKSKLNVLLEQRKDLSQSIDELLTDIAAGNKYMKVYKQMKMYNDPSLNPVLYKKTP</sequence>
<name>A0A4Q6XIM8_9SPHI</name>
<evidence type="ECO:0000313" key="2">
    <source>
        <dbReference type="Proteomes" id="UP000292855"/>
    </source>
</evidence>
<dbReference type="Pfam" id="PF14063">
    <property type="entry name" value="DUF4254"/>
    <property type="match status" value="1"/>
</dbReference>
<proteinExistence type="predicted"/>
<comment type="caution">
    <text evidence="1">The sequence shown here is derived from an EMBL/GenBank/DDBJ whole genome shotgun (WGS) entry which is preliminary data.</text>
</comment>
<gene>
    <name evidence="1" type="ORF">EWE74_10345</name>
</gene>